<comment type="caution">
    <text evidence="2">The sequence shown here is derived from an EMBL/GenBank/DDBJ whole genome shotgun (WGS) entry which is preliminary data.</text>
</comment>
<organism evidence="2 3">
    <name type="scientific">Aspergillus tanneri</name>
    <dbReference type="NCBI Taxonomy" id="1220188"/>
    <lineage>
        <taxon>Eukaryota</taxon>
        <taxon>Fungi</taxon>
        <taxon>Dikarya</taxon>
        <taxon>Ascomycota</taxon>
        <taxon>Pezizomycotina</taxon>
        <taxon>Eurotiomycetes</taxon>
        <taxon>Eurotiomycetidae</taxon>
        <taxon>Eurotiales</taxon>
        <taxon>Aspergillaceae</taxon>
        <taxon>Aspergillus</taxon>
        <taxon>Aspergillus subgen. Circumdati</taxon>
    </lineage>
</organism>
<name>A0A4S3J5C4_9EURO</name>
<protein>
    <submittedName>
        <fullName evidence="2">Uncharacterized protein</fullName>
    </submittedName>
</protein>
<dbReference type="Proteomes" id="UP000308092">
    <property type="component" value="Unassembled WGS sequence"/>
</dbReference>
<dbReference type="AlphaFoldDB" id="A0A4S3J5C4"/>
<dbReference type="EMBL" id="SOSA01000682">
    <property type="protein sequence ID" value="THC89267.1"/>
    <property type="molecule type" value="Genomic_DNA"/>
</dbReference>
<accession>A0A4S3J5C4</accession>
<dbReference type="VEuPathDB" id="FungiDB:EYZ11_011287"/>
<feature type="region of interest" description="Disordered" evidence="1">
    <location>
        <begin position="1"/>
        <end position="23"/>
    </location>
</feature>
<proteinExistence type="predicted"/>
<keyword evidence="3" id="KW-1185">Reference proteome</keyword>
<sequence>MAYQVVGVPGEGFNESGGSKKRGKRYDTKFVFVKQ</sequence>
<gene>
    <name evidence="2" type="ORF">EYZ11_011287</name>
</gene>
<evidence type="ECO:0000256" key="1">
    <source>
        <dbReference type="SAM" id="MobiDB-lite"/>
    </source>
</evidence>
<evidence type="ECO:0000313" key="2">
    <source>
        <dbReference type="EMBL" id="THC89267.1"/>
    </source>
</evidence>
<reference evidence="2 3" key="1">
    <citation type="submission" date="2019-03" db="EMBL/GenBank/DDBJ databases">
        <title>The genome sequence of a newly discovered highly antifungal drug resistant Aspergillus species, Aspergillus tanneri NIH 1004.</title>
        <authorList>
            <person name="Mounaud S."/>
            <person name="Singh I."/>
            <person name="Joardar V."/>
            <person name="Pakala S."/>
            <person name="Pakala S."/>
            <person name="Venepally P."/>
            <person name="Hoover J."/>
            <person name="Nierman W."/>
            <person name="Chung J."/>
            <person name="Losada L."/>
        </authorList>
    </citation>
    <scope>NUCLEOTIDE SEQUENCE [LARGE SCALE GENOMIC DNA]</scope>
    <source>
        <strain evidence="2 3">NIH1004</strain>
    </source>
</reference>
<evidence type="ECO:0000313" key="3">
    <source>
        <dbReference type="Proteomes" id="UP000308092"/>
    </source>
</evidence>